<keyword evidence="1" id="KW-1133">Transmembrane helix</keyword>
<dbReference type="OrthoDB" id="5332281at2759"/>
<reference evidence="3" key="1">
    <citation type="journal article" date="2013" name="Genome Announc.">
        <title>Draft genome sequence of the grapevine dieback fungus Eutypa lata UCR-EL1.</title>
        <authorList>
            <person name="Blanco-Ulate B."/>
            <person name="Rolshausen P.E."/>
            <person name="Cantu D."/>
        </authorList>
    </citation>
    <scope>NUCLEOTIDE SEQUENCE [LARGE SCALE GENOMIC DNA]</scope>
    <source>
        <strain evidence="3">UCR-EL1</strain>
    </source>
</reference>
<evidence type="ECO:0000313" key="3">
    <source>
        <dbReference type="Proteomes" id="UP000012174"/>
    </source>
</evidence>
<dbReference type="Proteomes" id="UP000012174">
    <property type="component" value="Unassembled WGS sequence"/>
</dbReference>
<evidence type="ECO:0000256" key="1">
    <source>
        <dbReference type="SAM" id="Phobius"/>
    </source>
</evidence>
<dbReference type="AlphaFoldDB" id="M7SNT0"/>
<gene>
    <name evidence="2" type="ORF">UCREL1_6925</name>
</gene>
<keyword evidence="1" id="KW-0472">Membrane</keyword>
<keyword evidence="1" id="KW-0812">Transmembrane</keyword>
<dbReference type="EMBL" id="KB706711">
    <property type="protein sequence ID" value="EMR66088.1"/>
    <property type="molecule type" value="Genomic_DNA"/>
</dbReference>
<dbReference type="KEGG" id="ela:UCREL1_6925"/>
<accession>M7SNT0</accession>
<dbReference type="InterPro" id="IPR021840">
    <property type="entry name" value="DUF3433"/>
</dbReference>
<dbReference type="STRING" id="1287681.M7SNT0"/>
<sequence>MFNSLDFAIATMTPFSVLAKGRAVVDRTMLFSIVENLPTIALHKAIRYKHLGAALSLMASTIGGALTIVISGLWFLEPSVHVSQVATGSIQSGWSVSFNATNPFTGSIAPVLFDTVQHGFVYNHSLIWQNDTVLPNVGAAKIVDSLTPKVTTYHSSQYSLTILAIQSFLNCPILPLSAVTIAGPFIDDPSDFRYEISAAAQLPANCAYHNSSNNNSSNTVTIMDPRITRPSFAIDDWFIGQLSGFPEISPFKGCPLFGALFGRFGNIDPTTNGSFTALLCTQHIRSVQANISYLPVSQTSLTPSEVSLDSTAPTVLVDPQSGLSSLSYPFYAGFKYNATPFVPTDYRGGRFDTVFSHLVDGPQGLQREDLGAPTKVVDAMNRLYQKYMTYIIDMNYRTNTTAITPSILPIPNNGVVNGTWSTEVGRLKLSKTQMVADWKWGTRGSRDVDRFVRGLDGL</sequence>
<organism evidence="2 3">
    <name type="scientific">Eutypa lata (strain UCR-EL1)</name>
    <name type="common">Grapevine dieback disease fungus</name>
    <name type="synonym">Eutypa armeniacae</name>
    <dbReference type="NCBI Taxonomy" id="1287681"/>
    <lineage>
        <taxon>Eukaryota</taxon>
        <taxon>Fungi</taxon>
        <taxon>Dikarya</taxon>
        <taxon>Ascomycota</taxon>
        <taxon>Pezizomycotina</taxon>
        <taxon>Sordariomycetes</taxon>
        <taxon>Xylariomycetidae</taxon>
        <taxon>Xylariales</taxon>
        <taxon>Diatrypaceae</taxon>
        <taxon>Eutypa</taxon>
    </lineage>
</organism>
<feature type="transmembrane region" description="Helical" evidence="1">
    <location>
        <begin position="51"/>
        <end position="76"/>
    </location>
</feature>
<keyword evidence="3" id="KW-1185">Reference proteome</keyword>
<dbReference type="HOGENOM" id="CLU_597204_0_0_1"/>
<protein>
    <submittedName>
        <fullName evidence="2">Uncharacterized protein</fullName>
    </submittedName>
</protein>
<evidence type="ECO:0000313" key="2">
    <source>
        <dbReference type="EMBL" id="EMR66088.1"/>
    </source>
</evidence>
<name>M7SNT0_EUTLA</name>
<dbReference type="Pfam" id="PF11915">
    <property type="entry name" value="DUF3433"/>
    <property type="match status" value="1"/>
</dbReference>
<proteinExistence type="predicted"/>